<dbReference type="AlphaFoldDB" id="A0A2K8JUU5"/>
<dbReference type="GO" id="GO:0008083">
    <property type="term" value="F:growth factor activity"/>
    <property type="evidence" value="ECO:0007669"/>
    <property type="project" value="UniProtKB-KW"/>
</dbReference>
<dbReference type="PROSITE" id="PS50278">
    <property type="entry name" value="PDGF_2"/>
    <property type="match status" value="1"/>
</dbReference>
<evidence type="ECO:0000313" key="9">
    <source>
        <dbReference type="EMBL" id="ATU82825.1"/>
    </source>
</evidence>
<proteinExistence type="evidence at transcript level"/>
<dbReference type="SMART" id="SM00141">
    <property type="entry name" value="PDGF"/>
    <property type="match status" value="1"/>
</dbReference>
<dbReference type="Pfam" id="PF00341">
    <property type="entry name" value="PDGF"/>
    <property type="match status" value="1"/>
</dbReference>
<sequence>MFNTSMLFILLFSFVLKCFNGLTLTNFTIEDPSILLSKNVKRETIDVVQAVAAKCMPEKQVVKLGPPPELNSFYWPSCIRIERCGGCCTQNELLSCQPIEKVIINFQVDLGIHHTRDHYSQKKVIVPVEKHIRCKCDCRIKKEDCPRLQEYKKESCACVCTNRDEKAKCEDDPRNKTWDPHTCTCNCLEEKECQSGSIFNKHSCSCEAQRTRIRYPGGRNPFLESTLDHRQIIT</sequence>
<dbReference type="InterPro" id="IPR050507">
    <property type="entry name" value="PDGF/VEGF_growth_factor"/>
</dbReference>
<dbReference type="GO" id="GO:0016020">
    <property type="term" value="C:membrane"/>
    <property type="evidence" value="ECO:0007669"/>
    <property type="project" value="InterPro"/>
</dbReference>
<dbReference type="PANTHER" id="PTHR12025">
    <property type="entry name" value="VASCULAR ENDOTHELIAL GROWTH FACTOR"/>
    <property type="match status" value="1"/>
</dbReference>
<feature type="signal peptide" evidence="7">
    <location>
        <begin position="1"/>
        <end position="21"/>
    </location>
</feature>
<organism evidence="9">
    <name type="scientific">Pristhesancus plagipennis</name>
    <name type="common">Common assassin bug</name>
    <dbReference type="NCBI Taxonomy" id="1955184"/>
    <lineage>
        <taxon>Eukaryota</taxon>
        <taxon>Metazoa</taxon>
        <taxon>Ecdysozoa</taxon>
        <taxon>Arthropoda</taxon>
        <taxon>Hexapoda</taxon>
        <taxon>Insecta</taxon>
        <taxon>Pterygota</taxon>
        <taxon>Neoptera</taxon>
        <taxon>Paraneoptera</taxon>
        <taxon>Hemiptera</taxon>
        <taxon>Heteroptera</taxon>
        <taxon>Panheteroptera</taxon>
        <taxon>Cimicomorpha</taxon>
        <taxon>Reduviidae</taxon>
        <taxon>Harpactorinae</taxon>
        <taxon>Harpactorini</taxon>
        <taxon>Pristhesancus</taxon>
    </lineage>
</organism>
<comment type="subcellular location">
    <subcellularLocation>
        <location evidence="1">Secreted</location>
    </subcellularLocation>
</comment>
<accession>A0A2K8JUU5</accession>
<dbReference type="GO" id="GO:0050930">
    <property type="term" value="P:induction of positive chemotaxis"/>
    <property type="evidence" value="ECO:0007669"/>
    <property type="project" value="TreeGrafter"/>
</dbReference>
<dbReference type="GO" id="GO:0005615">
    <property type="term" value="C:extracellular space"/>
    <property type="evidence" value="ECO:0007669"/>
    <property type="project" value="TreeGrafter"/>
</dbReference>
<dbReference type="InterPro" id="IPR029034">
    <property type="entry name" value="Cystine-knot_cytokine"/>
</dbReference>
<keyword evidence="3 7" id="KW-0732">Signal</keyword>
<dbReference type="InterPro" id="IPR000072">
    <property type="entry name" value="PDGF/VEGF_dom"/>
</dbReference>
<dbReference type="GO" id="GO:0042056">
    <property type="term" value="F:chemoattractant activity"/>
    <property type="evidence" value="ECO:0007669"/>
    <property type="project" value="TreeGrafter"/>
</dbReference>
<evidence type="ECO:0000256" key="7">
    <source>
        <dbReference type="SAM" id="SignalP"/>
    </source>
</evidence>
<keyword evidence="5" id="KW-1015">Disulfide bond</keyword>
<dbReference type="GO" id="GO:0048010">
    <property type="term" value="P:vascular endothelial growth factor receptor signaling pathway"/>
    <property type="evidence" value="ECO:0007669"/>
    <property type="project" value="TreeGrafter"/>
</dbReference>
<name>A0A2K8JUU5_PRIPG</name>
<dbReference type="SUPFAM" id="SSF57501">
    <property type="entry name" value="Cystine-knot cytokines"/>
    <property type="match status" value="1"/>
</dbReference>
<dbReference type="GO" id="GO:0005172">
    <property type="term" value="F:vascular endothelial growth factor receptor binding"/>
    <property type="evidence" value="ECO:0007669"/>
    <property type="project" value="TreeGrafter"/>
</dbReference>
<evidence type="ECO:0000256" key="5">
    <source>
        <dbReference type="ARBA" id="ARBA00023157"/>
    </source>
</evidence>
<evidence type="ECO:0000256" key="1">
    <source>
        <dbReference type="ARBA" id="ARBA00004613"/>
    </source>
</evidence>
<evidence type="ECO:0000256" key="4">
    <source>
        <dbReference type="ARBA" id="ARBA00023030"/>
    </source>
</evidence>
<dbReference type="Pfam" id="PF03128">
    <property type="entry name" value="CXCXC"/>
    <property type="match status" value="1"/>
</dbReference>
<dbReference type="GO" id="GO:0001666">
    <property type="term" value="P:response to hypoxia"/>
    <property type="evidence" value="ECO:0007669"/>
    <property type="project" value="TreeGrafter"/>
</dbReference>
<evidence type="ECO:0000256" key="2">
    <source>
        <dbReference type="ARBA" id="ARBA00022525"/>
    </source>
</evidence>
<feature type="chain" id="PRO_5014662072" evidence="7">
    <location>
        <begin position="22"/>
        <end position="234"/>
    </location>
</feature>
<comment type="similarity">
    <text evidence="6">Belongs to the PDGF/VEGF growth factor family.</text>
</comment>
<dbReference type="EMBL" id="KY031074">
    <property type="protein sequence ID" value="ATU82825.1"/>
    <property type="molecule type" value="mRNA"/>
</dbReference>
<feature type="domain" description="Platelet-derived growth factor (PDGF) family profile" evidence="8">
    <location>
        <begin position="40"/>
        <end position="141"/>
    </location>
</feature>
<dbReference type="InterPro" id="IPR004153">
    <property type="entry name" value="CXCXC_repeat"/>
</dbReference>
<keyword evidence="4 6" id="KW-0339">Growth factor</keyword>
<dbReference type="Gene3D" id="2.10.90.10">
    <property type="entry name" value="Cystine-knot cytokines"/>
    <property type="match status" value="1"/>
</dbReference>
<evidence type="ECO:0000259" key="8">
    <source>
        <dbReference type="PROSITE" id="PS50278"/>
    </source>
</evidence>
<reference evidence="9" key="1">
    <citation type="submission" date="2016-10" db="EMBL/GenBank/DDBJ databases">
        <title>The assassin bug Pristhesancus plagipennis produces two different types of venom.</title>
        <authorList>
            <person name="Walker A.A."/>
            <person name="Herzig V."/>
            <person name="Jin J."/>
            <person name="Fry B.G."/>
            <person name="King G.F."/>
        </authorList>
    </citation>
    <scope>NUCLEOTIDE SEQUENCE</scope>
    <source>
        <tissue evidence="9">Venom/labial glands</tissue>
    </source>
</reference>
<dbReference type="PANTHER" id="PTHR12025:SF5">
    <property type="entry name" value="VASCULAR ENDOTHELIAL GROWTH FACTOR A, LONG FORM"/>
    <property type="match status" value="1"/>
</dbReference>
<evidence type="ECO:0000256" key="3">
    <source>
        <dbReference type="ARBA" id="ARBA00022729"/>
    </source>
</evidence>
<dbReference type="GO" id="GO:0001938">
    <property type="term" value="P:positive regulation of endothelial cell proliferation"/>
    <property type="evidence" value="ECO:0007669"/>
    <property type="project" value="TreeGrafter"/>
</dbReference>
<evidence type="ECO:0000256" key="6">
    <source>
        <dbReference type="RuleBase" id="RU003818"/>
    </source>
</evidence>
<protein>
    <submittedName>
        <fullName evidence="9">Secreted Vascular endothelial growth factor-like protein</fullName>
    </submittedName>
</protein>
<keyword evidence="2" id="KW-0964">Secreted</keyword>